<accession>J0Y0D6</accession>
<proteinExistence type="predicted"/>
<protein>
    <submittedName>
        <fullName evidence="2">Uncharacterized protein</fullName>
    </submittedName>
</protein>
<keyword evidence="1" id="KW-0732">Signal</keyword>
<dbReference type="EMBL" id="JH719942">
    <property type="protein sequence ID" value="EJF54991.1"/>
    <property type="molecule type" value="Genomic_DNA"/>
</dbReference>
<dbReference type="RefSeq" id="WP_002660976.1">
    <property type="nucleotide sequence ID" value="NZ_JH719942.1"/>
</dbReference>
<dbReference type="Proteomes" id="UP000005113">
    <property type="component" value="Unassembled WGS sequence"/>
</dbReference>
<feature type="signal peptide" evidence="1">
    <location>
        <begin position="1"/>
        <end position="21"/>
    </location>
</feature>
<reference evidence="3" key="1">
    <citation type="journal article" date="2012" name="Stand. Genomic Sci.">
        <title>Permanent draft genome sequence of the gliding predator Saprospira grandis strain Sa g1 (= HR1).</title>
        <authorList>
            <person name="Mavromatis K."/>
            <person name="Chertkov O."/>
            <person name="Lapidus A."/>
            <person name="Nolan M."/>
            <person name="Lucas S."/>
            <person name="Tice H."/>
            <person name="Del Rio T.G."/>
            <person name="Cheng J.F."/>
            <person name="Han C."/>
            <person name="Tapia R."/>
            <person name="Bruce D."/>
            <person name="Goodwin L.A."/>
            <person name="Pitluck S."/>
            <person name="Huntemann M."/>
            <person name="Liolios K."/>
            <person name="Pagani I."/>
            <person name="Ivanova N."/>
            <person name="Mikhailova N."/>
            <person name="Pati A."/>
            <person name="Chen A."/>
            <person name="Palaniappan K."/>
            <person name="Land M."/>
            <person name="Brambilla E.M."/>
            <person name="Rohde M."/>
            <person name="Spring S."/>
            <person name="Goker M."/>
            <person name="Detter J.C."/>
            <person name="Bristow J."/>
            <person name="Eisen J.A."/>
            <person name="Markowitz V."/>
            <person name="Hugenholtz P."/>
            <person name="Kyrpides N.C."/>
            <person name="Klenk H.P."/>
            <person name="Woyke T."/>
        </authorList>
    </citation>
    <scope>NUCLEOTIDE SEQUENCE [LARGE SCALE GENOMIC DNA]</scope>
    <source>
        <strain evidence="3">DSM 2844</strain>
    </source>
</reference>
<evidence type="ECO:0000256" key="1">
    <source>
        <dbReference type="SAM" id="SignalP"/>
    </source>
</evidence>
<sequence>MQTTTFFLLLFSLFTFNTVQAQSLSGLESDYSALVRQYKSISEWAENMEDFDDKIGDLHRKVSSLVGDIEDFEPDYEEAKRHKKLLLLVEDFEGFTHSSPSSESLDHFNQFLKKLGATVELLVKKDGVNIYAVQIGYFTHICAYATKKGLYRVDIEFNAKQNGYSFSAGRNSFGLRNEIDIIDIYDQREISKTISSIKVELR</sequence>
<gene>
    <name evidence="2" type="ORF">SapgrDRAFT_3349</name>
</gene>
<dbReference type="AlphaFoldDB" id="J0Y0D6"/>
<evidence type="ECO:0000313" key="3">
    <source>
        <dbReference type="Proteomes" id="UP000005113"/>
    </source>
</evidence>
<evidence type="ECO:0000313" key="2">
    <source>
        <dbReference type="EMBL" id="EJF54991.1"/>
    </source>
</evidence>
<organism evidence="2 3">
    <name type="scientific">Saprospira grandis DSM 2844</name>
    <dbReference type="NCBI Taxonomy" id="694433"/>
    <lineage>
        <taxon>Bacteria</taxon>
        <taxon>Pseudomonadati</taxon>
        <taxon>Bacteroidota</taxon>
        <taxon>Saprospiria</taxon>
        <taxon>Saprospirales</taxon>
        <taxon>Saprospiraceae</taxon>
        <taxon>Saprospira</taxon>
    </lineage>
</organism>
<name>J0Y0D6_9BACT</name>
<feature type="chain" id="PRO_5003741717" evidence="1">
    <location>
        <begin position="22"/>
        <end position="202"/>
    </location>
</feature>
<dbReference type="HOGENOM" id="CLU_1353841_0_0_10"/>